<feature type="compositionally biased region" description="Basic and acidic residues" evidence="9">
    <location>
        <begin position="1527"/>
        <end position="1553"/>
    </location>
</feature>
<evidence type="ECO:0000256" key="9">
    <source>
        <dbReference type="SAM" id="MobiDB-lite"/>
    </source>
</evidence>
<dbReference type="GO" id="GO:0051082">
    <property type="term" value="F:unfolded protein binding"/>
    <property type="evidence" value="ECO:0007669"/>
    <property type="project" value="TreeGrafter"/>
</dbReference>
<feature type="region of interest" description="Disordered" evidence="9">
    <location>
        <begin position="1451"/>
        <end position="1474"/>
    </location>
</feature>
<evidence type="ECO:0000256" key="6">
    <source>
        <dbReference type="ARBA" id="ARBA00022729"/>
    </source>
</evidence>
<dbReference type="CDD" id="cd06432">
    <property type="entry name" value="GT8_HUGT1_C_like"/>
    <property type="match status" value="1"/>
</dbReference>
<dbReference type="InterPro" id="IPR040497">
    <property type="entry name" value="Glyco_transf_24"/>
</dbReference>
<dbReference type="FunFam" id="3.90.550.10:FF:000065">
    <property type="entry name" value="UDP-glucose:glycoprotein glucosyltransferase, putative"/>
    <property type="match status" value="1"/>
</dbReference>
<feature type="signal peptide" evidence="10">
    <location>
        <begin position="1"/>
        <end position="16"/>
    </location>
</feature>
<dbReference type="Gene3D" id="3.90.550.10">
    <property type="entry name" value="Spore Coat Polysaccharide Biosynthesis Protein SpsA, Chain A"/>
    <property type="match status" value="1"/>
</dbReference>
<evidence type="ECO:0000259" key="14">
    <source>
        <dbReference type="Pfam" id="PF18403"/>
    </source>
</evidence>
<dbReference type="GO" id="GO:0018279">
    <property type="term" value="P:protein N-linked glycosylation via asparagine"/>
    <property type="evidence" value="ECO:0007669"/>
    <property type="project" value="TreeGrafter"/>
</dbReference>
<feature type="domain" description="UGGT thioredoxin-like" evidence="11">
    <location>
        <begin position="47"/>
        <end position="226"/>
    </location>
</feature>
<dbReference type="RefSeq" id="XP_014177593.1">
    <property type="nucleotide sequence ID" value="XM_014322118.1"/>
</dbReference>
<feature type="compositionally biased region" description="Acidic residues" evidence="9">
    <location>
        <begin position="1465"/>
        <end position="1474"/>
    </location>
</feature>
<dbReference type="EMBL" id="ALBS01000304">
    <property type="protein sequence ID" value="EJT46175.1"/>
    <property type="molecule type" value="Genomic_DNA"/>
</dbReference>
<evidence type="ECO:0000259" key="13">
    <source>
        <dbReference type="Pfam" id="PF18402"/>
    </source>
</evidence>
<feature type="domain" description="UGGT thioredoxin-like" evidence="12">
    <location>
        <begin position="269"/>
        <end position="384"/>
    </location>
</feature>
<keyword evidence="5 16" id="KW-0808">Transferase</keyword>
<evidence type="ECO:0000256" key="4">
    <source>
        <dbReference type="ARBA" id="ARBA00006351"/>
    </source>
</evidence>
<comment type="pathway">
    <text evidence="3">Protein modification; protein glycosylation.</text>
</comment>
<evidence type="ECO:0000256" key="7">
    <source>
        <dbReference type="ARBA" id="ARBA00022824"/>
    </source>
</evidence>
<evidence type="ECO:0000256" key="3">
    <source>
        <dbReference type="ARBA" id="ARBA00004922"/>
    </source>
</evidence>
<comment type="caution">
    <text evidence="16">The sequence shown here is derived from an EMBL/GenBank/DDBJ whole genome shotgun (WGS) entry which is preliminary data.</text>
</comment>
<dbReference type="GO" id="GO:0005788">
    <property type="term" value="C:endoplasmic reticulum lumen"/>
    <property type="evidence" value="ECO:0007669"/>
    <property type="project" value="UniProtKB-SubCell"/>
</dbReference>
<feature type="compositionally biased region" description="Acidic residues" evidence="9">
    <location>
        <begin position="1582"/>
        <end position="1594"/>
    </location>
</feature>
<dbReference type="Pfam" id="PF18403">
    <property type="entry name" value="Thioredoxin_15"/>
    <property type="match status" value="1"/>
</dbReference>
<dbReference type="InterPro" id="IPR029044">
    <property type="entry name" value="Nucleotide-diphossugar_trans"/>
</dbReference>
<dbReference type="HOGENOM" id="CLU_002668_1_0_1"/>
<protein>
    <submittedName>
        <fullName evidence="16">UDP-glucose:glycoprotein glucosyltransferase</fullName>
    </submittedName>
</protein>
<dbReference type="InterPro" id="IPR040693">
    <property type="entry name" value="UGGT_TRXL_1"/>
</dbReference>
<dbReference type="Pfam" id="PF18402">
    <property type="entry name" value="Thioredoxin_14"/>
    <property type="match status" value="1"/>
</dbReference>
<dbReference type="Pfam" id="PF18404">
    <property type="entry name" value="Glyco_transf_24"/>
    <property type="match status" value="1"/>
</dbReference>
<dbReference type="UniPathway" id="UPA00378"/>
<evidence type="ECO:0000256" key="2">
    <source>
        <dbReference type="ARBA" id="ARBA00004319"/>
    </source>
</evidence>
<feature type="chain" id="PRO_5003781552" evidence="10">
    <location>
        <begin position="17"/>
        <end position="1601"/>
    </location>
</feature>
<evidence type="ECO:0000313" key="17">
    <source>
        <dbReference type="Proteomes" id="UP000002748"/>
    </source>
</evidence>
<keyword evidence="7" id="KW-0256">Endoplasmic reticulum</keyword>
<comment type="cofactor">
    <cofactor evidence="1">
        <name>Ca(2+)</name>
        <dbReference type="ChEBI" id="CHEBI:29108"/>
    </cofactor>
</comment>
<accession>J4U7B4</accession>
<dbReference type="Pfam" id="PF18400">
    <property type="entry name" value="Thioredoxin_12"/>
    <property type="match status" value="1"/>
</dbReference>
<dbReference type="PANTHER" id="PTHR11226">
    <property type="entry name" value="UDP-GLUCOSE GLYCOPROTEIN:GLUCOSYLTRANSFERASE"/>
    <property type="match status" value="1"/>
</dbReference>
<comment type="subcellular location">
    <subcellularLocation>
        <location evidence="2">Endoplasmic reticulum lumen</location>
    </subcellularLocation>
</comment>
<dbReference type="InterPro" id="IPR040694">
    <property type="entry name" value="UGGT_TRXL_2"/>
</dbReference>
<dbReference type="GO" id="GO:0036503">
    <property type="term" value="P:ERAD pathway"/>
    <property type="evidence" value="ECO:0007669"/>
    <property type="project" value="TreeGrafter"/>
</dbReference>
<evidence type="ECO:0000256" key="10">
    <source>
        <dbReference type="SAM" id="SignalP"/>
    </source>
</evidence>
<dbReference type="PANTHER" id="PTHR11226:SF0">
    <property type="entry name" value="UDP-GLUCOSE:GLYCOPROTEIN GLUCOSYLTRANSFERASE"/>
    <property type="match status" value="1"/>
</dbReference>
<dbReference type="GeneID" id="25988898"/>
<evidence type="ECO:0000256" key="1">
    <source>
        <dbReference type="ARBA" id="ARBA00001913"/>
    </source>
</evidence>
<dbReference type="VEuPathDB" id="FungiDB:A1Q1_05386"/>
<sequence length="1601" mass="175860">MKWLAGAAAFAAVAAAAPQSSVPFSVGVETAWSAPPLLLEILLSGHADISETAYDESASSYFPLLRLITSHIVGLRKTPESQYEHALQLMGSHHICSGDESTFNLALSLHTTAPRIEAAFAQYAKLDEAALGVTDCAAWVEFQGKAYCDAEKLRAAVERGIDGNSTEVPIRTLPFDHVSGAEPKAVFYYSPNPDALPLLNYLDQHTKSVPEFAYVVRYRPTGERTRKTLLSGYGVEMALKKTDYLVVDDRARAKGGKQVVFENKQAATGVGVNAITVIKNAKNPLKAFTDLSQNLPKYTAALARKVSAPDSIKKRARITGHEYPVSPLFLLNGKVIKEADLTGRLLNAIRSERPYINTLLDIGFTPKEAVELMSDEVIGTAQASTSPSEGLVDASDREEGGNVIGWMYDIENDAHSVTNSQYMRPVYPGQLHLVRRNALNAILAVDLSKKIGLGTVANEALGFVRRGVPVRFGVVPVGDNTAGKIFFYINEKLGREAANDYIKTLDTITDGGKVTDVAVETAYESITESAVGEWPPFDAVLKSKLVTKRSQRAQDWLERVGITPSESTGGTLMVNGKPIAIGVGWTRALQNELISMTQMLQQLIVGGAVGEDSDLSTVFYDLPSTLKRKAKYIVPKQGEKLVVYNLADVFNGTADVLAENFVYPGESSCGSGELTSVGDEAVPITTWIVGDLDSNAGLTLARNALEHLQTEGCRSRLGFVNVQPSGGSGLFSSLLFELISTGQLNTIKPSQLIEFIDELNSRETNVDQLTLDEIQAGQAPQELDTEGKDEPLNAFTGAGWTVGVTAEAGKFWSVGNTVAHRLGVNGTQPYVLVNGRLIGPIDEPDVLRPKAFGLLEDFEGKKRVDPVAQLVASMSIGDGKDIPRSIQIGDFENALYHFGVIVDPISETAQRWSGLLELLSSLDRVAISVHFDVDPRPKEIKVKRFYRESLRAQLSFDVDGNEVSPDVRFVDLPSSPIYTLGMSVPQAWIISPTDSPLDLDNLMLGQLGEPTHVLFDLKQLVMDGHAREGVSTPPTGLQLQLRAQGEDEVVSDTQVMTNLGYLQFKAPPGVYDLTIRPGRGEEVYELQSAGNEGWESPSVQDAGNIVTLTSLEGNTIYPRFTRKEGMETADVLEVDEPAGWLSKIKSAVGLAPVKKSRHADINIFTVASGLLYERFASIMMLSVMKHTKSSVKFWFIENFLSPTFLKFLPQMAEHYGFEYELVTYKWPAWLRAQSEKQRIIWAYKILFLDVLFPMDLDKVIFVDADQIVRTDMKELVDLDLEGHVYAYPPMGDDREEMEGFRFWKQGYWKNELRGNPYHISALYVVDLQRFRAQTAGDRLRGMYHALSADPNSLANLDQDLPNSMQQQIPIFTLDKDWLWCQTWCSDESLKTAKTIDLCQNPLTKEPKLSRARQIPEWDSYDREIAEFAASLGASELGGSVDELAGTLEKAQGLKDSDAPSSSDDAATDSAEEEALKEEIAHENHVQAEQDEALEEILADADAPVSYESDRPESKRKTGPADSQKGGVKADSKADSKDPRQHPADGKAAVRDSVNEEEVEVLVTYSDEPGAVWEPALKRDNTEPDAEKEEGEQTEEVVHDEL</sequence>
<dbReference type="Proteomes" id="UP000002748">
    <property type="component" value="Unassembled WGS sequence"/>
</dbReference>
<feature type="domain" description="Glucosyltransferase 24 catalytic" evidence="15">
    <location>
        <begin position="1161"/>
        <end position="1426"/>
    </location>
</feature>
<dbReference type="KEGG" id="tasa:A1Q1_05386"/>
<keyword evidence="6 10" id="KW-0732">Signal</keyword>
<dbReference type="OrthoDB" id="27683at2759"/>
<gene>
    <name evidence="16" type="ORF">A1Q1_05386</name>
</gene>
<reference evidence="16 17" key="1">
    <citation type="journal article" date="2012" name="Eukaryot. Cell">
        <title>Draft genome sequence of CBS 2479, the standard type strain of Trichosporon asahii.</title>
        <authorList>
            <person name="Yang R.Y."/>
            <person name="Li H.T."/>
            <person name="Zhu H."/>
            <person name="Zhou G.P."/>
            <person name="Wang M."/>
            <person name="Wang L."/>
        </authorList>
    </citation>
    <scope>NUCLEOTIDE SEQUENCE [LARGE SCALE GENOMIC DNA]</scope>
    <source>
        <strain evidence="17">ATCC 90039 / CBS 2479 / JCM 2466 / KCTC 7840 / NCYC 2677 / UAMH 7654</strain>
    </source>
</reference>
<organism evidence="16 17">
    <name type="scientific">Trichosporon asahii var. asahii (strain ATCC 90039 / CBS 2479 / JCM 2466 / KCTC 7840 / NBRC 103889/ NCYC 2677 / UAMH 7654)</name>
    <name type="common">Yeast</name>
    <dbReference type="NCBI Taxonomy" id="1186058"/>
    <lineage>
        <taxon>Eukaryota</taxon>
        <taxon>Fungi</taxon>
        <taxon>Dikarya</taxon>
        <taxon>Basidiomycota</taxon>
        <taxon>Agaricomycotina</taxon>
        <taxon>Tremellomycetes</taxon>
        <taxon>Trichosporonales</taxon>
        <taxon>Trichosporonaceae</taxon>
        <taxon>Trichosporon</taxon>
    </lineage>
</organism>
<evidence type="ECO:0000256" key="8">
    <source>
        <dbReference type="ARBA" id="ARBA00023180"/>
    </source>
</evidence>
<dbReference type="InterPro" id="IPR040692">
    <property type="entry name" value="UGGT_TRXL_3"/>
</dbReference>
<feature type="domain" description="UGGT thioredoxin-like" evidence="13">
    <location>
        <begin position="392"/>
        <end position="633"/>
    </location>
</feature>
<evidence type="ECO:0000259" key="12">
    <source>
        <dbReference type="Pfam" id="PF18401"/>
    </source>
</evidence>
<proteinExistence type="inferred from homology"/>
<feature type="domain" description="UDP-glucose:glycoprotein glucosyltransferase thioredoxin-like" evidence="14">
    <location>
        <begin position="678"/>
        <end position="879"/>
    </location>
</feature>
<feature type="region of interest" description="Disordered" evidence="9">
    <location>
        <begin position="1493"/>
        <end position="1601"/>
    </location>
</feature>
<keyword evidence="8" id="KW-0325">Glycoprotein</keyword>
<dbReference type="GO" id="GO:0003980">
    <property type="term" value="F:UDP-glucose:glycoprotein glucosyltransferase activity"/>
    <property type="evidence" value="ECO:0007669"/>
    <property type="project" value="InterPro"/>
</dbReference>
<dbReference type="Pfam" id="PF18401">
    <property type="entry name" value="Thioredoxin_13"/>
    <property type="match status" value="1"/>
</dbReference>
<name>J4U7B4_TRIAS</name>
<dbReference type="SUPFAM" id="SSF53448">
    <property type="entry name" value="Nucleotide-diphospho-sugar transferases"/>
    <property type="match status" value="1"/>
</dbReference>
<dbReference type="InterPro" id="IPR040525">
    <property type="entry name" value="UGGT_TRXL_4"/>
</dbReference>
<evidence type="ECO:0000259" key="15">
    <source>
        <dbReference type="Pfam" id="PF18404"/>
    </source>
</evidence>
<evidence type="ECO:0000313" key="16">
    <source>
        <dbReference type="EMBL" id="EJT46175.1"/>
    </source>
</evidence>
<comment type="similarity">
    <text evidence="4">Belongs to the glycosyltransferase 8 family.</text>
</comment>
<dbReference type="InterPro" id="IPR009448">
    <property type="entry name" value="UDP-g_GGtrans"/>
</dbReference>
<evidence type="ECO:0000259" key="11">
    <source>
        <dbReference type="Pfam" id="PF18400"/>
    </source>
</evidence>
<evidence type="ECO:0000256" key="5">
    <source>
        <dbReference type="ARBA" id="ARBA00022679"/>
    </source>
</evidence>
<dbReference type="Pfam" id="PF06427">
    <property type="entry name" value="UDP-g_GGTase"/>
    <property type="match status" value="1"/>
</dbReference>